<sequence length="69" mass="7669">MTGFLYLLATLPAIRYKFNNSEFIVPIFITTEFAAFTISSTSSYEKLIKGLAPNANVILAQSFIVTLFV</sequence>
<gene>
    <name evidence="1" type="ORF">SDC9_159950</name>
</gene>
<dbReference type="AlphaFoldDB" id="A0A645FE18"/>
<organism evidence="1">
    <name type="scientific">bioreactor metagenome</name>
    <dbReference type="NCBI Taxonomy" id="1076179"/>
    <lineage>
        <taxon>unclassified sequences</taxon>
        <taxon>metagenomes</taxon>
        <taxon>ecological metagenomes</taxon>
    </lineage>
</organism>
<reference evidence="1" key="1">
    <citation type="submission" date="2019-08" db="EMBL/GenBank/DDBJ databases">
        <authorList>
            <person name="Kucharzyk K."/>
            <person name="Murdoch R.W."/>
            <person name="Higgins S."/>
            <person name="Loffler F."/>
        </authorList>
    </citation>
    <scope>NUCLEOTIDE SEQUENCE</scope>
</reference>
<comment type="caution">
    <text evidence="1">The sequence shown here is derived from an EMBL/GenBank/DDBJ whole genome shotgun (WGS) entry which is preliminary data.</text>
</comment>
<accession>A0A645FE18</accession>
<proteinExistence type="predicted"/>
<name>A0A645FE18_9ZZZZ</name>
<evidence type="ECO:0000313" key="1">
    <source>
        <dbReference type="EMBL" id="MPN12631.1"/>
    </source>
</evidence>
<dbReference type="EMBL" id="VSSQ01059012">
    <property type="protein sequence ID" value="MPN12631.1"/>
    <property type="molecule type" value="Genomic_DNA"/>
</dbReference>
<protein>
    <submittedName>
        <fullName evidence="1">Uncharacterized protein</fullName>
    </submittedName>
</protein>